<dbReference type="InterPro" id="IPR000064">
    <property type="entry name" value="NLP_P60_dom"/>
</dbReference>
<keyword evidence="3" id="KW-0378">Hydrolase</keyword>
<dbReference type="RefSeq" id="WP_153411946.1">
    <property type="nucleotide sequence ID" value="NZ_WEGK01000009.1"/>
</dbReference>
<keyword evidence="9" id="KW-1185">Reference proteome</keyword>
<evidence type="ECO:0000259" key="7">
    <source>
        <dbReference type="PROSITE" id="PS51935"/>
    </source>
</evidence>
<organism evidence="8 9">
    <name type="scientific">Nocardia macrotermitis</name>
    <dbReference type="NCBI Taxonomy" id="2585198"/>
    <lineage>
        <taxon>Bacteria</taxon>
        <taxon>Bacillati</taxon>
        <taxon>Actinomycetota</taxon>
        <taxon>Actinomycetes</taxon>
        <taxon>Mycobacteriales</taxon>
        <taxon>Nocardiaceae</taxon>
        <taxon>Nocardia</taxon>
    </lineage>
</organism>
<keyword evidence="2" id="KW-0645">Protease</keyword>
<reference evidence="8 9" key="1">
    <citation type="submission" date="2019-10" db="EMBL/GenBank/DDBJ databases">
        <title>Nocardia macrotermitis sp. nov. and Nocardia aurantia sp. nov., isolated from the gut of fungus growing-termite Macrotermes natalensis.</title>
        <authorList>
            <person name="Benndorf R."/>
            <person name="Schwitalla J."/>
            <person name="Martin K."/>
            <person name="De Beer W."/>
            <person name="Kaster A.-K."/>
            <person name="Vollmers J."/>
            <person name="Poulsen M."/>
            <person name="Beemelmanns C."/>
        </authorList>
    </citation>
    <scope>NUCLEOTIDE SEQUENCE [LARGE SCALE GENOMIC DNA]</scope>
    <source>
        <strain evidence="8 9">RB20</strain>
    </source>
</reference>
<comment type="caution">
    <text evidence="8">The sequence shown here is derived from an EMBL/GenBank/DDBJ whole genome shotgun (WGS) entry which is preliminary data.</text>
</comment>
<dbReference type="PROSITE" id="PS51935">
    <property type="entry name" value="NLPC_P60"/>
    <property type="match status" value="1"/>
</dbReference>
<dbReference type="PANTHER" id="PTHR47359">
    <property type="entry name" value="PEPTIDOGLYCAN DL-ENDOPEPTIDASE CWLO"/>
    <property type="match status" value="1"/>
</dbReference>
<dbReference type="GO" id="GO:0008234">
    <property type="term" value="F:cysteine-type peptidase activity"/>
    <property type="evidence" value="ECO:0007669"/>
    <property type="project" value="UniProtKB-KW"/>
</dbReference>
<evidence type="ECO:0000256" key="6">
    <source>
        <dbReference type="SAM" id="SignalP"/>
    </source>
</evidence>
<keyword evidence="6" id="KW-0732">Signal</keyword>
<evidence type="ECO:0000256" key="2">
    <source>
        <dbReference type="ARBA" id="ARBA00022670"/>
    </source>
</evidence>
<dbReference type="OrthoDB" id="5177647at2"/>
<evidence type="ECO:0000313" key="8">
    <source>
        <dbReference type="EMBL" id="MQY21272.1"/>
    </source>
</evidence>
<accession>A0A7K0D7G1</accession>
<feature type="domain" description="NlpC/P60" evidence="7">
    <location>
        <begin position="90"/>
        <end position="205"/>
    </location>
</feature>
<evidence type="ECO:0000256" key="1">
    <source>
        <dbReference type="ARBA" id="ARBA00007074"/>
    </source>
</evidence>
<feature type="chain" id="PRO_5039386991" description="NlpC/P60 domain-containing protein" evidence="6">
    <location>
        <begin position="29"/>
        <end position="205"/>
    </location>
</feature>
<evidence type="ECO:0000313" key="9">
    <source>
        <dbReference type="Proteomes" id="UP000438448"/>
    </source>
</evidence>
<comment type="similarity">
    <text evidence="1">Belongs to the peptidase C40 family.</text>
</comment>
<sequence>MASTASRGRSTRQLTGTLMGLLVAAAVAGTVPAGTAGADPGIPLIANSGSAESGSASDPVAGGTGSASSGSGSGSASGSATGSANAGIASPRAMLALSIAQSQAGKPYQWGATGPNSYDCSGLVQWAYRWVGIFLPRTTWQQARAGSPVPLSAIRPGDVVVLNADGSHEGIYVGNGTVLNAYDYGVGVVYSPLSKFKIYAIRRFF</sequence>
<dbReference type="PANTHER" id="PTHR47359:SF3">
    <property type="entry name" value="NLP_P60 DOMAIN-CONTAINING PROTEIN-RELATED"/>
    <property type="match status" value="1"/>
</dbReference>
<dbReference type="GO" id="GO:0006508">
    <property type="term" value="P:proteolysis"/>
    <property type="evidence" value="ECO:0007669"/>
    <property type="project" value="UniProtKB-KW"/>
</dbReference>
<gene>
    <name evidence="8" type="ORF">NRB20_43820</name>
</gene>
<dbReference type="InterPro" id="IPR051794">
    <property type="entry name" value="PG_Endopeptidase_C40"/>
</dbReference>
<dbReference type="Pfam" id="PF00877">
    <property type="entry name" value="NLPC_P60"/>
    <property type="match status" value="1"/>
</dbReference>
<dbReference type="SUPFAM" id="SSF54001">
    <property type="entry name" value="Cysteine proteinases"/>
    <property type="match status" value="1"/>
</dbReference>
<dbReference type="AlphaFoldDB" id="A0A7K0D7G1"/>
<dbReference type="EMBL" id="WEGK01000009">
    <property type="protein sequence ID" value="MQY21272.1"/>
    <property type="molecule type" value="Genomic_DNA"/>
</dbReference>
<feature type="compositionally biased region" description="Low complexity" evidence="5">
    <location>
        <begin position="66"/>
        <end position="83"/>
    </location>
</feature>
<name>A0A7K0D7G1_9NOCA</name>
<feature type="region of interest" description="Disordered" evidence="5">
    <location>
        <begin position="49"/>
        <end position="83"/>
    </location>
</feature>
<evidence type="ECO:0000256" key="5">
    <source>
        <dbReference type="SAM" id="MobiDB-lite"/>
    </source>
</evidence>
<dbReference type="InterPro" id="IPR038765">
    <property type="entry name" value="Papain-like_cys_pep_sf"/>
</dbReference>
<proteinExistence type="inferred from homology"/>
<evidence type="ECO:0000256" key="3">
    <source>
        <dbReference type="ARBA" id="ARBA00022801"/>
    </source>
</evidence>
<dbReference type="Proteomes" id="UP000438448">
    <property type="component" value="Unassembled WGS sequence"/>
</dbReference>
<protein>
    <recommendedName>
        <fullName evidence="7">NlpC/P60 domain-containing protein</fullName>
    </recommendedName>
</protein>
<feature type="signal peptide" evidence="6">
    <location>
        <begin position="1"/>
        <end position="28"/>
    </location>
</feature>
<dbReference type="Gene3D" id="3.90.1720.10">
    <property type="entry name" value="endopeptidase domain like (from Nostoc punctiforme)"/>
    <property type="match status" value="1"/>
</dbReference>
<keyword evidence="4" id="KW-0788">Thiol protease</keyword>
<evidence type="ECO:0000256" key="4">
    <source>
        <dbReference type="ARBA" id="ARBA00022807"/>
    </source>
</evidence>